<dbReference type="GO" id="GO:0004672">
    <property type="term" value="F:protein kinase activity"/>
    <property type="evidence" value="ECO:0007669"/>
    <property type="project" value="InterPro"/>
</dbReference>
<dbReference type="PROSITE" id="PS50011">
    <property type="entry name" value="PROTEIN_KINASE_DOM"/>
    <property type="match status" value="1"/>
</dbReference>
<keyword evidence="1" id="KW-0547">Nucleotide-binding</keyword>
<protein>
    <submittedName>
        <fullName evidence="4">Tyrosine protein kinase</fullName>
    </submittedName>
</protein>
<dbReference type="Proteomes" id="UP000142477">
    <property type="component" value="Segment"/>
</dbReference>
<dbReference type="InterPro" id="IPR000719">
    <property type="entry name" value="Prot_kinase_dom"/>
</dbReference>
<reference evidence="4 5" key="1">
    <citation type="journal article" date="2015" name="Infect. Genet. Evol.">
        <title>Unique genomic organization of a novel Avipoxvirus detected in turkey (Meleagris gallopavo).</title>
        <authorList>
            <person name="Banyai K."/>
            <person name="Palya V."/>
            <person name="Denes B."/>
            <person name="Glavits R."/>
            <person name="Ivanics E."/>
            <person name="Horvath B."/>
            <person name="Farkas S.L."/>
            <person name="Marton S."/>
            <person name="Balint A."/>
            <person name="Gyuranecz M."/>
            <person name="Erdelyi K."/>
            <person name="Dan A."/>
        </authorList>
    </citation>
    <scope>NUCLEOTIDE SEQUENCE [LARGE SCALE GENOMIC DNA]</scope>
    <source>
        <strain evidence="4 5">TKPV-HU1124/2011</strain>
    </source>
</reference>
<dbReference type="PANTHER" id="PTHR44329">
    <property type="entry name" value="SERINE/THREONINE-PROTEIN KINASE TNNI3K-RELATED"/>
    <property type="match status" value="1"/>
</dbReference>
<dbReference type="InterPro" id="IPR001245">
    <property type="entry name" value="Ser-Thr/Tyr_kinase_cat_dom"/>
</dbReference>
<evidence type="ECO:0000313" key="4">
    <source>
        <dbReference type="EMBL" id="ALA62524.1"/>
    </source>
</evidence>
<dbReference type="PANTHER" id="PTHR44329:SF298">
    <property type="entry name" value="MIXED LINEAGE KINASE DOMAIN-LIKE PROTEIN"/>
    <property type="match status" value="1"/>
</dbReference>
<name>A0A0M3ZI07_9POXV</name>
<keyword evidence="5" id="KW-1185">Reference proteome</keyword>
<dbReference type="EMBL" id="KP728110">
    <property type="protein sequence ID" value="ALA62524.1"/>
    <property type="molecule type" value="Genomic_DNA"/>
</dbReference>
<dbReference type="InterPro" id="IPR051681">
    <property type="entry name" value="Ser/Thr_Kinases-Pseudokinases"/>
</dbReference>
<evidence type="ECO:0000259" key="3">
    <source>
        <dbReference type="PROSITE" id="PS50011"/>
    </source>
</evidence>
<dbReference type="KEGG" id="vg:26122840"/>
<dbReference type="GO" id="GO:0097527">
    <property type="term" value="P:necroptotic signaling pathway"/>
    <property type="evidence" value="ECO:0007669"/>
    <property type="project" value="TreeGrafter"/>
</dbReference>
<evidence type="ECO:0000256" key="2">
    <source>
        <dbReference type="ARBA" id="ARBA00022840"/>
    </source>
</evidence>
<evidence type="ECO:0000256" key="1">
    <source>
        <dbReference type="ARBA" id="ARBA00022741"/>
    </source>
</evidence>
<dbReference type="Gene3D" id="3.30.200.20">
    <property type="entry name" value="Phosphorylase Kinase, domain 1"/>
    <property type="match status" value="1"/>
</dbReference>
<sequence length="280" mass="32568">MNLIQKIKNTGVKCIEISKLSDSILKYVGSYFNVYESKYVDSYVSVKIFTSTSKKLTKIFLREIYMLRNYVSENCLQFYGYILDTSQSFPIYGIVAESNFVSLREYIKNNKNMSYVNRSKMMLGAARGLSVLHTSYTKPFLHKNLGNAFYVTRDDVVKICYYLPDDVFSERTNFAAYFAYELLRDIFSDYNTKTEIYSFGIVMWEILTGTIPFRGMSYKEIYYMLIHENRGEYIPLDAPTELQCIIIACRGMDPDNRPTISGIVNVLEGFCSCHSFRHDR</sequence>
<keyword evidence="2" id="KW-0067">ATP-binding</keyword>
<dbReference type="Pfam" id="PF07714">
    <property type="entry name" value="PK_Tyr_Ser-Thr"/>
    <property type="match status" value="1"/>
</dbReference>
<dbReference type="PIRSF" id="PIRSF000654">
    <property type="entry name" value="Integrin-linked_kinase"/>
    <property type="match status" value="1"/>
</dbReference>
<proteinExistence type="predicted"/>
<dbReference type="RefSeq" id="YP_009177171.1">
    <property type="nucleotide sequence ID" value="NC_028238.1"/>
</dbReference>
<dbReference type="SUPFAM" id="SSF56112">
    <property type="entry name" value="Protein kinase-like (PK-like)"/>
    <property type="match status" value="1"/>
</dbReference>
<keyword evidence="4" id="KW-0418">Kinase</keyword>
<dbReference type="GeneID" id="26122840"/>
<feature type="domain" description="Protein kinase" evidence="3">
    <location>
        <begin position="20"/>
        <end position="277"/>
    </location>
</feature>
<organism evidence="4 5">
    <name type="scientific">Turkeypox virus</name>
    <dbReference type="NCBI Taxonomy" id="336486"/>
    <lineage>
        <taxon>Viruses</taxon>
        <taxon>Varidnaviria</taxon>
        <taxon>Bamfordvirae</taxon>
        <taxon>Nucleocytoviricota</taxon>
        <taxon>Pokkesviricetes</taxon>
        <taxon>Chitovirales</taxon>
        <taxon>Poxviridae</taxon>
        <taxon>Chordopoxvirinae</taxon>
        <taxon>Avipoxvirus</taxon>
        <taxon>Avipoxvirus turkeypox</taxon>
    </lineage>
</organism>
<accession>A0A0M3ZI07</accession>
<dbReference type="InterPro" id="IPR011009">
    <property type="entry name" value="Kinase-like_dom_sf"/>
</dbReference>
<dbReference type="Gene3D" id="1.10.510.10">
    <property type="entry name" value="Transferase(Phosphotransferase) domain 1"/>
    <property type="match status" value="1"/>
</dbReference>
<dbReference type="OrthoDB" id="8955at10239"/>
<evidence type="ECO:0000313" key="5">
    <source>
        <dbReference type="Proteomes" id="UP000142477"/>
    </source>
</evidence>
<dbReference type="GO" id="GO:0005524">
    <property type="term" value="F:ATP binding"/>
    <property type="evidence" value="ECO:0007669"/>
    <property type="project" value="UniProtKB-KW"/>
</dbReference>
<keyword evidence="4" id="KW-0808">Transferase</keyword>